<evidence type="ECO:0000313" key="9">
    <source>
        <dbReference type="Proteomes" id="UP000177268"/>
    </source>
</evidence>
<protein>
    <recommendedName>
        <fullName evidence="10">Prolipoprotein diacylglyceryl transferase</fullName>
    </recommendedName>
</protein>
<feature type="transmembrane region" description="Helical" evidence="7">
    <location>
        <begin position="225"/>
        <end position="243"/>
    </location>
</feature>
<feature type="transmembrane region" description="Helical" evidence="7">
    <location>
        <begin position="193"/>
        <end position="213"/>
    </location>
</feature>
<feature type="transmembrane region" description="Helical" evidence="7">
    <location>
        <begin position="115"/>
        <end position="136"/>
    </location>
</feature>
<dbReference type="AlphaFoldDB" id="A0A1F5ZG92"/>
<reference evidence="8 9" key="1">
    <citation type="journal article" date="2016" name="Nat. Commun.">
        <title>Thousands of microbial genomes shed light on interconnected biogeochemical processes in an aquifer system.</title>
        <authorList>
            <person name="Anantharaman K."/>
            <person name="Brown C.T."/>
            <person name="Hug L.A."/>
            <person name="Sharon I."/>
            <person name="Castelle C.J."/>
            <person name="Probst A.J."/>
            <person name="Thomas B.C."/>
            <person name="Singh A."/>
            <person name="Wilkins M.J."/>
            <person name="Karaoz U."/>
            <person name="Brodie E.L."/>
            <person name="Williams K.H."/>
            <person name="Hubbard S.S."/>
            <person name="Banfield J.F."/>
        </authorList>
    </citation>
    <scope>NUCLEOTIDE SEQUENCE [LARGE SCALE GENOMIC DNA]</scope>
</reference>
<evidence type="ECO:0000256" key="1">
    <source>
        <dbReference type="ARBA" id="ARBA00007150"/>
    </source>
</evidence>
<dbReference type="GO" id="GO:0005886">
    <property type="term" value="C:plasma membrane"/>
    <property type="evidence" value="ECO:0007669"/>
    <property type="project" value="InterPro"/>
</dbReference>
<keyword evidence="4 7" id="KW-0812">Transmembrane</keyword>
<evidence type="ECO:0000256" key="7">
    <source>
        <dbReference type="SAM" id="Phobius"/>
    </source>
</evidence>
<evidence type="ECO:0000256" key="6">
    <source>
        <dbReference type="ARBA" id="ARBA00023136"/>
    </source>
</evidence>
<keyword evidence="5 7" id="KW-1133">Transmembrane helix</keyword>
<name>A0A1F5ZG92_9BACT</name>
<comment type="caution">
    <text evidence="8">The sequence shown here is derived from an EMBL/GenBank/DDBJ whole genome shotgun (WGS) entry which is preliminary data.</text>
</comment>
<dbReference type="Pfam" id="PF01790">
    <property type="entry name" value="LGT"/>
    <property type="match status" value="1"/>
</dbReference>
<keyword evidence="6 7" id="KW-0472">Membrane</keyword>
<dbReference type="Proteomes" id="UP000177268">
    <property type="component" value="Unassembled WGS sequence"/>
</dbReference>
<organism evidence="8 9">
    <name type="scientific">Candidatus Gottesmanbacteria bacterium RBG_13_45_10</name>
    <dbReference type="NCBI Taxonomy" id="1798370"/>
    <lineage>
        <taxon>Bacteria</taxon>
        <taxon>Candidatus Gottesmaniibacteriota</taxon>
    </lineage>
</organism>
<feature type="transmembrane region" description="Helical" evidence="7">
    <location>
        <begin position="81"/>
        <end position="103"/>
    </location>
</feature>
<evidence type="ECO:0000256" key="5">
    <source>
        <dbReference type="ARBA" id="ARBA00022989"/>
    </source>
</evidence>
<proteinExistence type="inferred from homology"/>
<keyword evidence="2" id="KW-1003">Cell membrane</keyword>
<comment type="similarity">
    <text evidence="1">Belongs to the Lgt family.</text>
</comment>
<feature type="transmembrane region" description="Helical" evidence="7">
    <location>
        <begin position="163"/>
        <end position="181"/>
    </location>
</feature>
<evidence type="ECO:0000256" key="4">
    <source>
        <dbReference type="ARBA" id="ARBA00022692"/>
    </source>
</evidence>
<evidence type="ECO:0000256" key="3">
    <source>
        <dbReference type="ARBA" id="ARBA00022679"/>
    </source>
</evidence>
<sequence length="264" mass="29952">MFPILFSIGPVHIYSFSVFLVLAWLVFSFLFWKLLRSNGTPEDKIFDLTFYATIVASISARGLFVVLHWELFRDTLLKIVALWVQPGLSLYGAFLGGIMTLVSMSRSWKVRLGQVLDAIAIAFPSALVIGYIGSFLDGAEVGKIVDLPWAIRYVGQVGRRHPVQIYEIIVTIIILAVVLVLQNKSVKEKWPYGLLGIWFFILYSLGMFVLEFMKDSHVYWMSLSANQWILIGVFAEALGAFYVRGGGKESVRQIFRSLQQKLKR</sequence>
<evidence type="ECO:0008006" key="10">
    <source>
        <dbReference type="Google" id="ProtNLM"/>
    </source>
</evidence>
<gene>
    <name evidence="8" type="ORF">A2Z00_02840</name>
</gene>
<keyword evidence="3" id="KW-0808">Transferase</keyword>
<feature type="transmembrane region" description="Helical" evidence="7">
    <location>
        <begin position="48"/>
        <end position="69"/>
    </location>
</feature>
<dbReference type="InterPro" id="IPR001640">
    <property type="entry name" value="Lgt"/>
</dbReference>
<dbReference type="EMBL" id="MFIZ01000027">
    <property type="protein sequence ID" value="OGG11460.1"/>
    <property type="molecule type" value="Genomic_DNA"/>
</dbReference>
<dbReference type="PANTHER" id="PTHR30589:SF0">
    <property type="entry name" value="PHOSPHATIDYLGLYCEROL--PROLIPOPROTEIN DIACYLGLYCERYL TRANSFERASE"/>
    <property type="match status" value="1"/>
</dbReference>
<accession>A0A1F5ZG92</accession>
<dbReference type="STRING" id="1798370.A2Z00_02840"/>
<evidence type="ECO:0000256" key="2">
    <source>
        <dbReference type="ARBA" id="ARBA00022475"/>
    </source>
</evidence>
<feature type="transmembrane region" description="Helical" evidence="7">
    <location>
        <begin position="12"/>
        <end position="36"/>
    </location>
</feature>
<dbReference type="PANTHER" id="PTHR30589">
    <property type="entry name" value="PROLIPOPROTEIN DIACYLGLYCERYL TRANSFERASE"/>
    <property type="match status" value="1"/>
</dbReference>
<evidence type="ECO:0000313" key="8">
    <source>
        <dbReference type="EMBL" id="OGG11460.1"/>
    </source>
</evidence>
<dbReference type="GO" id="GO:0042158">
    <property type="term" value="P:lipoprotein biosynthetic process"/>
    <property type="evidence" value="ECO:0007669"/>
    <property type="project" value="InterPro"/>
</dbReference>
<dbReference type="GO" id="GO:0008961">
    <property type="term" value="F:phosphatidylglycerol-prolipoprotein diacylglyceryl transferase activity"/>
    <property type="evidence" value="ECO:0007669"/>
    <property type="project" value="InterPro"/>
</dbReference>